<dbReference type="PANTHER" id="PTHR15073:SF3">
    <property type="entry name" value="MAP7 DOMAIN-CONTAINING PROTEIN 2"/>
    <property type="match status" value="1"/>
</dbReference>
<feature type="compositionally biased region" description="Basic and acidic residues" evidence="6">
    <location>
        <begin position="349"/>
        <end position="365"/>
    </location>
</feature>
<evidence type="ECO:0008006" key="10">
    <source>
        <dbReference type="Google" id="ProtNLM"/>
    </source>
</evidence>
<dbReference type="InterPro" id="IPR008604">
    <property type="entry name" value="MAP7_fam"/>
</dbReference>
<feature type="compositionally biased region" description="Polar residues" evidence="6">
    <location>
        <begin position="215"/>
        <end position="228"/>
    </location>
</feature>
<evidence type="ECO:0000256" key="4">
    <source>
        <dbReference type="ARBA" id="ARBA00023054"/>
    </source>
</evidence>
<gene>
    <name evidence="8" type="primary">XPC</name>
</gene>
<keyword evidence="7" id="KW-0472">Membrane</keyword>
<keyword evidence="7" id="KW-0812">Transmembrane</keyword>
<reference evidence="8 9" key="1">
    <citation type="submission" date="2021-02" db="EMBL/GenBank/DDBJ databases">
        <title>Safari Cat Assemblies.</title>
        <authorList>
            <person name="Bredemeyer K.R."/>
            <person name="Murphy W.J."/>
        </authorList>
    </citation>
    <scope>NUCLEOTIDE SEQUENCE [LARGE SCALE GENOMIC DNA]</scope>
</reference>
<reference evidence="8" key="2">
    <citation type="submission" date="2025-08" db="UniProtKB">
        <authorList>
            <consortium name="Ensembl"/>
        </authorList>
    </citation>
    <scope>IDENTIFICATION</scope>
    <source>
        <strain evidence="8">breed Abyssinian</strain>
    </source>
</reference>
<keyword evidence="3" id="KW-0963">Cytoplasm</keyword>
<feature type="compositionally biased region" description="Low complexity" evidence="6">
    <location>
        <begin position="303"/>
        <end position="319"/>
    </location>
</feature>
<evidence type="ECO:0000256" key="1">
    <source>
        <dbReference type="ARBA" id="ARBA00004245"/>
    </source>
</evidence>
<name>A0ABI7VX65_FELCA</name>
<evidence type="ECO:0000256" key="2">
    <source>
        <dbReference type="ARBA" id="ARBA00007525"/>
    </source>
</evidence>
<comment type="subcellular location">
    <subcellularLocation>
        <location evidence="1">Cytoplasm</location>
        <location evidence="1">Cytoskeleton</location>
    </subcellularLocation>
</comment>
<feature type="region of interest" description="Disordered" evidence="6">
    <location>
        <begin position="54"/>
        <end position="80"/>
    </location>
</feature>
<feature type="region of interest" description="Disordered" evidence="6">
    <location>
        <begin position="628"/>
        <end position="654"/>
    </location>
</feature>
<dbReference type="Ensembl" id="ENSFCTT00005004394.1">
    <property type="protein sequence ID" value="ENSFCTP00005002689.1"/>
    <property type="gene ID" value="ENSFCTG00005001681.1"/>
</dbReference>
<sequence>MDGFLRSDERQRLAKERREEREKCLAAREQQILEKQKRAKLQYEKQIEERWRKLEEQRQREDQKRAAVEEKRKQKLREEEERLEAMMRRSLERTQQLEMKKKCSWGASLATGPGGRDGESENTPPPPLGLASSTLPPDPGTSATAAESTNACDKLSTSAMNLPKQTEPPMSKRLSSSTVAISYSPDRAHRTHLSPMETFLVMRLLTPTQASLARSRSTLMLSEQTSDSAPAGPLKSSYKSSPTRSAERKKTTSTSGTGDSGKGAPAGAEASPTEKMKRGPRTTASVPSVGLGSPLRRCEFPGSISKRSSSPVTSKTTSKAYPQSPKNVKPPYPGSPVKYRSPTFPSQETPKRKAEKEKSNKEREGALAQQAAGLHGEEAPEKHVVDKHVTEKHLATGGKTEGSGGRSFLLMLPAAWLFQASSLSARIHMGVSCLREGGREGDVSLGQLHDLMLFPQTCTLPLSPSPRSPMGPLEEGLTLVMALEAHGGVELHPASICTSHRESLPSVLQASVLDAVSLPRVALLWWLLWVVPATMSLLLTFPLPSTGRCIQGHSRPIATCQWLIVLVPAAFPMTHWVGFFVSKWQLTHVSAITVSFPMIFSSDAASGKPTAGTTDAGEAAKILAEKRRQARLQKEQEEQERLEKEEQDRLEREELKRKAEEERLRLEEEARKQEEEKKRQEEEEKRKAEVEAKRKAKEELLLKEEQEKEKQEKEKQEKAMIEKQKEAAEAKAQEAAKQMRLEREQIMLQIEQERLERKKRIDEIMKRTRKSDVSPEVKKEDPKVELHLPVYVENKTKPVVPNKIEINGLNTCQEVNGVGRTAPETFPRDVFSNGLKPVGGLVHLDTLDGKSNSLDDSTEEVQSMDVSPVSKEELISIPEFSPVSEMIPGVSLDQNGTGNARALQDLLDFTGPPMYPKRSSENLSLDDCNKNLIEGFNSPGQENTLNTFC</sequence>
<proteinExistence type="inferred from homology"/>
<dbReference type="InterPro" id="IPR051483">
    <property type="entry name" value="MAP7_domain-containing"/>
</dbReference>
<feature type="region of interest" description="Disordered" evidence="6">
    <location>
        <begin position="215"/>
        <end position="382"/>
    </location>
</feature>
<dbReference type="Pfam" id="PF05672">
    <property type="entry name" value="MAP7"/>
    <property type="match status" value="1"/>
</dbReference>
<protein>
    <recommendedName>
        <fullName evidence="10">MAP7 domain containing 2</fullName>
    </recommendedName>
</protein>
<reference evidence="8" key="3">
    <citation type="submission" date="2025-09" db="UniProtKB">
        <authorList>
            <consortium name="Ensembl"/>
        </authorList>
    </citation>
    <scope>IDENTIFICATION</scope>
    <source>
        <strain evidence="8">breed Abyssinian</strain>
    </source>
</reference>
<feature type="compositionally biased region" description="Polar residues" evidence="6">
    <location>
        <begin position="131"/>
        <end position="150"/>
    </location>
</feature>
<dbReference type="Proteomes" id="UP000823872">
    <property type="component" value="Chromosome X"/>
</dbReference>
<evidence type="ECO:0000313" key="9">
    <source>
        <dbReference type="Proteomes" id="UP000823872"/>
    </source>
</evidence>
<feature type="region of interest" description="Disordered" evidence="6">
    <location>
        <begin position="1"/>
        <end position="21"/>
    </location>
</feature>
<keyword evidence="5" id="KW-0206">Cytoskeleton</keyword>
<feature type="region of interest" description="Disordered" evidence="6">
    <location>
        <begin position="94"/>
        <end position="150"/>
    </location>
</feature>
<keyword evidence="7" id="KW-1133">Transmembrane helix</keyword>
<keyword evidence="4" id="KW-0175">Coiled coil</keyword>
<evidence type="ECO:0000313" key="8">
    <source>
        <dbReference type="Ensembl" id="ENSFCTP00005002689.1"/>
    </source>
</evidence>
<evidence type="ECO:0000256" key="7">
    <source>
        <dbReference type="SAM" id="Phobius"/>
    </source>
</evidence>
<evidence type="ECO:0000256" key="5">
    <source>
        <dbReference type="ARBA" id="ARBA00023212"/>
    </source>
</evidence>
<organism evidence="8 9">
    <name type="scientific">Felis catus</name>
    <name type="common">Cat</name>
    <name type="synonym">Felis silvestris catus</name>
    <dbReference type="NCBI Taxonomy" id="9685"/>
    <lineage>
        <taxon>Eukaryota</taxon>
        <taxon>Metazoa</taxon>
        <taxon>Chordata</taxon>
        <taxon>Craniata</taxon>
        <taxon>Vertebrata</taxon>
        <taxon>Euteleostomi</taxon>
        <taxon>Mammalia</taxon>
        <taxon>Eutheria</taxon>
        <taxon>Laurasiatheria</taxon>
        <taxon>Carnivora</taxon>
        <taxon>Feliformia</taxon>
        <taxon>Felidae</taxon>
        <taxon>Felinae</taxon>
        <taxon>Felis</taxon>
    </lineage>
</organism>
<keyword evidence="9" id="KW-1185">Reference proteome</keyword>
<comment type="similarity">
    <text evidence="2">Belongs to the MAP7 family.</text>
</comment>
<evidence type="ECO:0000256" key="3">
    <source>
        <dbReference type="ARBA" id="ARBA00022490"/>
    </source>
</evidence>
<evidence type="ECO:0000256" key="6">
    <source>
        <dbReference type="SAM" id="MobiDB-lite"/>
    </source>
</evidence>
<dbReference type="PANTHER" id="PTHR15073">
    <property type="entry name" value="MICROTUBULE-ASSOCIATED PROTEIN"/>
    <property type="match status" value="1"/>
</dbReference>
<dbReference type="GeneTree" id="ENSGT00950000182941"/>
<feature type="transmembrane region" description="Helical" evidence="7">
    <location>
        <begin position="523"/>
        <end position="541"/>
    </location>
</feature>
<feature type="region of interest" description="Disordered" evidence="6">
    <location>
        <begin position="667"/>
        <end position="736"/>
    </location>
</feature>
<feature type="transmembrane region" description="Helical" evidence="7">
    <location>
        <begin position="562"/>
        <end position="581"/>
    </location>
</feature>
<accession>A0ABI7VX65</accession>